<keyword evidence="6" id="KW-0378">Hydrolase</keyword>
<evidence type="ECO:0000256" key="4">
    <source>
        <dbReference type="ARBA" id="ARBA00023157"/>
    </source>
</evidence>
<keyword evidence="6" id="KW-0720">Serine protease</keyword>
<reference evidence="10" key="1">
    <citation type="submission" date="2013-12" db="EMBL/GenBank/DDBJ databases">
        <title>The Genome Sequence of Aphanomyces astaci APO3.</title>
        <authorList>
            <consortium name="The Broad Institute Genomics Platform"/>
            <person name="Russ C."/>
            <person name="Tyler B."/>
            <person name="van West P."/>
            <person name="Dieguez-Uribeondo J."/>
            <person name="Young S.K."/>
            <person name="Zeng Q."/>
            <person name="Gargeya S."/>
            <person name="Fitzgerald M."/>
            <person name="Abouelleil A."/>
            <person name="Alvarado L."/>
            <person name="Chapman S.B."/>
            <person name="Gainer-Dewar J."/>
            <person name="Goldberg J."/>
            <person name="Griggs A."/>
            <person name="Gujja S."/>
            <person name="Hansen M."/>
            <person name="Howarth C."/>
            <person name="Imamovic A."/>
            <person name="Ireland A."/>
            <person name="Larimer J."/>
            <person name="McCowan C."/>
            <person name="Murphy C."/>
            <person name="Pearson M."/>
            <person name="Poon T.W."/>
            <person name="Priest M."/>
            <person name="Roberts A."/>
            <person name="Saif S."/>
            <person name="Shea T."/>
            <person name="Sykes S."/>
            <person name="Wortman J."/>
            <person name="Nusbaum C."/>
            <person name="Birren B."/>
        </authorList>
    </citation>
    <scope>NUCLEOTIDE SEQUENCE [LARGE SCALE GENOMIC DNA]</scope>
    <source>
        <strain evidence="10">APO3</strain>
    </source>
</reference>
<evidence type="ECO:0000256" key="8">
    <source>
        <dbReference type="SAM" id="SignalP"/>
    </source>
</evidence>
<dbReference type="OrthoDB" id="10059102at2759"/>
<dbReference type="SMART" id="SM00020">
    <property type="entry name" value="Tryp_SPc"/>
    <property type="match status" value="1"/>
</dbReference>
<feature type="domain" description="Peptidase S1" evidence="9">
    <location>
        <begin position="23"/>
        <end position="244"/>
    </location>
</feature>
<dbReference type="CDD" id="cd00190">
    <property type="entry name" value="Tryp_SPc"/>
    <property type="match status" value="1"/>
</dbReference>
<evidence type="ECO:0000256" key="2">
    <source>
        <dbReference type="ARBA" id="ARBA00022729"/>
    </source>
</evidence>
<keyword evidence="6" id="KW-0645">Protease</keyword>
<dbReference type="GeneID" id="20815213"/>
<dbReference type="EMBL" id="KI913159">
    <property type="protein sequence ID" value="ETV71553.1"/>
    <property type="molecule type" value="Genomic_DNA"/>
</dbReference>
<evidence type="ECO:0000313" key="11">
    <source>
        <dbReference type="EMBL" id="RQM29733.1"/>
    </source>
</evidence>
<evidence type="ECO:0000313" key="10">
    <source>
        <dbReference type="EMBL" id="ETV71553.1"/>
    </source>
</evidence>
<dbReference type="VEuPathDB" id="FungiDB:H257_13217"/>
<sequence>MNVLFALSALFAASTTVVAQQEIVGGTEAAIGQHLYVTGYRRTETGAASCGSSLIAPNVVLTAAHCIGSLNFVSIGSHYRSGTKDGERIKVKQAIKHPKYNAATTSHDFAILILEKPSKFPPVEVSFDTVAPGTPTIVRGWGRTSSGGVTSEVLLEVGVDSISNDQCAKLLTGYTVNEAMLCAGGKLGEDSCQGDSGGPLTVETNGTAKLVGVVSWGIGCAQQDKPGVYSRISIARDFIEPFITTSPTAVPITTKAPTVPPTTAPTAAPITSNAPTTSNVPTAAPTAAPITTNPTVAPITTAKVSTVAPTDAPTTVSPSKCGGCSRCFYPTLNHCFPPAYTQTICATYASLGAYWCGN</sequence>
<dbReference type="PROSITE" id="PS00134">
    <property type="entry name" value="TRYPSIN_HIS"/>
    <property type="match status" value="1"/>
</dbReference>
<dbReference type="InterPro" id="IPR033116">
    <property type="entry name" value="TRYPSIN_SER"/>
</dbReference>
<evidence type="ECO:0000256" key="1">
    <source>
        <dbReference type="ARBA" id="ARBA00007664"/>
    </source>
</evidence>
<dbReference type="PANTHER" id="PTHR24276">
    <property type="entry name" value="POLYSERASE-RELATED"/>
    <property type="match status" value="1"/>
</dbReference>
<protein>
    <recommendedName>
        <fullName evidence="9">Peptidase S1 domain-containing protein</fullName>
    </recommendedName>
</protein>
<dbReference type="InterPro" id="IPR001314">
    <property type="entry name" value="Peptidase_S1A"/>
</dbReference>
<keyword evidence="2 8" id="KW-0732">Signal</keyword>
<dbReference type="Gene3D" id="2.40.10.10">
    <property type="entry name" value="Trypsin-like serine proteases"/>
    <property type="match status" value="1"/>
</dbReference>
<dbReference type="InterPro" id="IPR009003">
    <property type="entry name" value="Peptidase_S1_PA"/>
</dbReference>
<accession>W4FY34</accession>
<feature type="region of interest" description="Disordered" evidence="7">
    <location>
        <begin position="253"/>
        <end position="281"/>
    </location>
</feature>
<feature type="signal peptide" evidence="8">
    <location>
        <begin position="1"/>
        <end position="19"/>
    </location>
</feature>
<evidence type="ECO:0000256" key="3">
    <source>
        <dbReference type="ARBA" id="ARBA00023026"/>
    </source>
</evidence>
<gene>
    <name evidence="11" type="ORF">B5M09_012529</name>
    <name evidence="10" type="ORF">H257_13217</name>
</gene>
<feature type="chain" id="PRO_5038289608" description="Peptidase S1 domain-containing protein" evidence="8">
    <location>
        <begin position="20"/>
        <end position="358"/>
    </location>
</feature>
<proteinExistence type="inferred from homology"/>
<feature type="compositionally biased region" description="Low complexity" evidence="7">
    <location>
        <begin position="264"/>
        <end position="281"/>
    </location>
</feature>
<dbReference type="GO" id="GO:0006508">
    <property type="term" value="P:proteolysis"/>
    <property type="evidence" value="ECO:0007669"/>
    <property type="project" value="UniProtKB-KW"/>
</dbReference>
<dbReference type="Proteomes" id="UP000284702">
    <property type="component" value="Unassembled WGS sequence"/>
</dbReference>
<dbReference type="InterPro" id="IPR050430">
    <property type="entry name" value="Peptidase_S1"/>
</dbReference>
<reference evidence="11 12" key="2">
    <citation type="submission" date="2018-07" db="EMBL/GenBank/DDBJ databases">
        <title>Annotation of Aphanomyces astaci genome assembly.</title>
        <authorList>
            <person name="Studholme D.J."/>
        </authorList>
    </citation>
    <scope>NUCLEOTIDE SEQUENCE [LARGE SCALE GENOMIC DNA]</scope>
    <source>
        <strain evidence="11">Pc</strain>
    </source>
</reference>
<dbReference type="PRINTS" id="PR00722">
    <property type="entry name" value="CHYMOTRYPSIN"/>
</dbReference>
<comment type="similarity">
    <text evidence="1">Belongs to the peptidase S1 family.</text>
</comment>
<name>W4FY34_APHAT</name>
<keyword evidence="12" id="KW-1185">Reference proteome</keyword>
<evidence type="ECO:0000259" key="9">
    <source>
        <dbReference type="PROSITE" id="PS50240"/>
    </source>
</evidence>
<dbReference type="PANTHER" id="PTHR24276:SF98">
    <property type="entry name" value="FI18310P1-RELATED"/>
    <property type="match status" value="1"/>
</dbReference>
<keyword evidence="4" id="KW-1015">Disulfide bond</keyword>
<keyword evidence="3" id="KW-0843">Virulence</keyword>
<dbReference type="PROSITE" id="PS50240">
    <property type="entry name" value="TRYPSIN_DOM"/>
    <property type="match status" value="1"/>
</dbReference>
<dbReference type="InterPro" id="IPR001254">
    <property type="entry name" value="Trypsin_dom"/>
</dbReference>
<dbReference type="AlphaFoldDB" id="W4FY34"/>
<dbReference type="EMBL" id="MZMZ02001181">
    <property type="protein sequence ID" value="RQM29733.1"/>
    <property type="molecule type" value="Genomic_DNA"/>
</dbReference>
<dbReference type="FunFam" id="2.40.10.10:FF:000002">
    <property type="entry name" value="Transmembrane protease serine"/>
    <property type="match status" value="1"/>
</dbReference>
<dbReference type="SUPFAM" id="SSF50494">
    <property type="entry name" value="Trypsin-like serine proteases"/>
    <property type="match status" value="1"/>
</dbReference>
<evidence type="ECO:0000313" key="12">
    <source>
        <dbReference type="Proteomes" id="UP000284702"/>
    </source>
</evidence>
<organism evidence="10">
    <name type="scientific">Aphanomyces astaci</name>
    <name type="common">Crayfish plague agent</name>
    <dbReference type="NCBI Taxonomy" id="112090"/>
    <lineage>
        <taxon>Eukaryota</taxon>
        <taxon>Sar</taxon>
        <taxon>Stramenopiles</taxon>
        <taxon>Oomycota</taxon>
        <taxon>Saprolegniomycetes</taxon>
        <taxon>Saprolegniales</taxon>
        <taxon>Verrucalvaceae</taxon>
        <taxon>Aphanomyces</taxon>
    </lineage>
</organism>
<dbReference type="RefSeq" id="XP_009838986.1">
    <property type="nucleotide sequence ID" value="XM_009840684.1"/>
</dbReference>
<dbReference type="STRING" id="112090.W4FY34"/>
<dbReference type="PROSITE" id="PS00135">
    <property type="entry name" value="TRYPSIN_SER"/>
    <property type="match status" value="1"/>
</dbReference>
<dbReference type="Pfam" id="PF00089">
    <property type="entry name" value="Trypsin"/>
    <property type="match status" value="1"/>
</dbReference>
<dbReference type="InterPro" id="IPR018114">
    <property type="entry name" value="TRYPSIN_HIS"/>
</dbReference>
<evidence type="ECO:0000256" key="6">
    <source>
        <dbReference type="RuleBase" id="RU363034"/>
    </source>
</evidence>
<keyword evidence="5" id="KW-0325">Glycoprotein</keyword>
<evidence type="ECO:0000256" key="5">
    <source>
        <dbReference type="ARBA" id="ARBA00023180"/>
    </source>
</evidence>
<evidence type="ECO:0000256" key="7">
    <source>
        <dbReference type="SAM" id="MobiDB-lite"/>
    </source>
</evidence>
<dbReference type="InterPro" id="IPR043504">
    <property type="entry name" value="Peptidase_S1_PA_chymotrypsin"/>
</dbReference>
<dbReference type="GO" id="GO:0004252">
    <property type="term" value="F:serine-type endopeptidase activity"/>
    <property type="evidence" value="ECO:0007669"/>
    <property type="project" value="InterPro"/>
</dbReference>